<dbReference type="Pfam" id="PF00176">
    <property type="entry name" value="SNF2-rel_dom"/>
    <property type="match status" value="1"/>
</dbReference>
<dbReference type="Proteomes" id="UP000242219">
    <property type="component" value="Unassembled WGS sequence"/>
</dbReference>
<dbReference type="InterPro" id="IPR057342">
    <property type="entry name" value="DEXDc_RapA"/>
</dbReference>
<reference evidence="9 10" key="1">
    <citation type="journal article" date="2016" name="Genome Announc.">
        <title>Draft Genome Sequence of the Anaerobic Ammonium-Oxidizing Bacterium 'Candidatus Brocadia sp. 40'.</title>
        <authorList>
            <person name="Ali M."/>
            <person name="Haroon M.F."/>
            <person name="Narita Y."/>
            <person name="Zhang L."/>
            <person name="Rangel Shaw D."/>
            <person name="Okabe S."/>
            <person name="Saikaly P.E."/>
        </authorList>
    </citation>
    <scope>NUCLEOTIDE SEQUENCE [LARGE SCALE GENOMIC DNA]</scope>
    <source>
        <strain evidence="9 10">40</strain>
    </source>
</reference>
<evidence type="ECO:0000256" key="2">
    <source>
        <dbReference type="ARBA" id="ARBA00022801"/>
    </source>
</evidence>
<evidence type="ECO:0000259" key="8">
    <source>
        <dbReference type="PROSITE" id="PS51194"/>
    </source>
</evidence>
<gene>
    <name evidence="9" type="ORF">BIY37_01370</name>
</gene>
<dbReference type="EMBL" id="MJUW02000019">
    <property type="protein sequence ID" value="OQD46822.1"/>
    <property type="molecule type" value="Genomic_DNA"/>
</dbReference>
<evidence type="ECO:0000313" key="9">
    <source>
        <dbReference type="EMBL" id="OQD46822.1"/>
    </source>
</evidence>
<feature type="coiled-coil region" evidence="5">
    <location>
        <begin position="964"/>
        <end position="1021"/>
    </location>
</feature>
<dbReference type="RefSeq" id="WP_070066044.1">
    <property type="nucleotide sequence ID" value="NZ_MJUW02000019.1"/>
</dbReference>
<evidence type="ECO:0000256" key="1">
    <source>
        <dbReference type="ARBA" id="ARBA00022741"/>
    </source>
</evidence>
<keyword evidence="4" id="KW-0067">ATP-binding</keyword>
<evidence type="ECO:0000256" key="5">
    <source>
        <dbReference type="SAM" id="Coils"/>
    </source>
</evidence>
<feature type="domain" description="Helicase C-terminal" evidence="8">
    <location>
        <begin position="446"/>
        <end position="596"/>
    </location>
</feature>
<evidence type="ECO:0000313" key="10">
    <source>
        <dbReference type="Proteomes" id="UP000242219"/>
    </source>
</evidence>
<accession>A0A1V6M347</accession>
<dbReference type="Pfam" id="PF00271">
    <property type="entry name" value="Helicase_C"/>
    <property type="match status" value="1"/>
</dbReference>
<evidence type="ECO:0000256" key="6">
    <source>
        <dbReference type="SAM" id="MobiDB-lite"/>
    </source>
</evidence>
<name>A0A1V6M347_9BACT</name>
<comment type="caution">
    <text evidence="9">The sequence shown here is derived from an EMBL/GenBank/DDBJ whole genome shotgun (WGS) entry which is preliminary data.</text>
</comment>
<organism evidence="9 10">
    <name type="scientific">Candidatus Brocadia sapporoensis</name>
    <dbReference type="NCBI Taxonomy" id="392547"/>
    <lineage>
        <taxon>Bacteria</taxon>
        <taxon>Pseudomonadati</taxon>
        <taxon>Planctomycetota</taxon>
        <taxon>Candidatus Brocadiia</taxon>
        <taxon>Candidatus Brocadiales</taxon>
        <taxon>Candidatus Brocadiaceae</taxon>
        <taxon>Candidatus Brocadia</taxon>
    </lineage>
</organism>
<proteinExistence type="predicted"/>
<evidence type="ECO:0000256" key="4">
    <source>
        <dbReference type="ARBA" id="ARBA00022840"/>
    </source>
</evidence>
<dbReference type="CDD" id="cd18011">
    <property type="entry name" value="DEXDc_RapA"/>
    <property type="match status" value="1"/>
</dbReference>
<dbReference type="InterPro" id="IPR000330">
    <property type="entry name" value="SNF2_N"/>
</dbReference>
<keyword evidence="10" id="KW-1185">Reference proteome</keyword>
<dbReference type="Gene3D" id="3.40.50.10810">
    <property type="entry name" value="Tandem AAA-ATPase domain"/>
    <property type="match status" value="1"/>
</dbReference>
<dbReference type="PROSITE" id="PS51192">
    <property type="entry name" value="HELICASE_ATP_BIND_1"/>
    <property type="match status" value="1"/>
</dbReference>
<keyword evidence="3 9" id="KW-0347">Helicase</keyword>
<dbReference type="InterPro" id="IPR001650">
    <property type="entry name" value="Helicase_C-like"/>
</dbReference>
<protein>
    <submittedName>
        <fullName evidence="9">DEAD/DEAH box helicase</fullName>
    </submittedName>
</protein>
<dbReference type="PANTHER" id="PTHR45766">
    <property type="entry name" value="DNA ANNEALING HELICASE AND ENDONUCLEASE ZRANB3 FAMILY MEMBER"/>
    <property type="match status" value="1"/>
</dbReference>
<dbReference type="Gene3D" id="3.40.50.300">
    <property type="entry name" value="P-loop containing nucleotide triphosphate hydrolases"/>
    <property type="match status" value="1"/>
</dbReference>
<dbReference type="PANTHER" id="PTHR45766:SF6">
    <property type="entry name" value="SWI_SNF-RELATED MATRIX-ASSOCIATED ACTIN-DEPENDENT REGULATOR OF CHROMATIN SUBFAMILY A-LIKE PROTEIN 1"/>
    <property type="match status" value="1"/>
</dbReference>
<evidence type="ECO:0000256" key="3">
    <source>
        <dbReference type="ARBA" id="ARBA00022806"/>
    </source>
</evidence>
<keyword evidence="5" id="KW-0175">Coiled coil</keyword>
<dbReference type="GO" id="GO:0005524">
    <property type="term" value="F:ATP binding"/>
    <property type="evidence" value="ECO:0007669"/>
    <property type="project" value="UniProtKB-KW"/>
</dbReference>
<dbReference type="CDD" id="cd18793">
    <property type="entry name" value="SF2_C_SNF"/>
    <property type="match status" value="1"/>
</dbReference>
<keyword evidence="1" id="KW-0547">Nucleotide-binding</keyword>
<feature type="region of interest" description="Disordered" evidence="6">
    <location>
        <begin position="828"/>
        <end position="862"/>
    </location>
</feature>
<dbReference type="InterPro" id="IPR049730">
    <property type="entry name" value="SNF2/RAD54-like_C"/>
</dbReference>
<dbReference type="PROSITE" id="PS51194">
    <property type="entry name" value="HELICASE_CTER"/>
    <property type="match status" value="1"/>
</dbReference>
<feature type="compositionally biased region" description="Polar residues" evidence="6">
    <location>
        <begin position="836"/>
        <end position="850"/>
    </location>
</feature>
<dbReference type="AlphaFoldDB" id="A0A1V6M347"/>
<dbReference type="GO" id="GO:0016787">
    <property type="term" value="F:hydrolase activity"/>
    <property type="evidence" value="ECO:0007669"/>
    <property type="project" value="UniProtKB-KW"/>
</dbReference>
<evidence type="ECO:0000259" key="7">
    <source>
        <dbReference type="PROSITE" id="PS51192"/>
    </source>
</evidence>
<dbReference type="SMART" id="SM00487">
    <property type="entry name" value="DEXDc"/>
    <property type="match status" value="1"/>
</dbReference>
<dbReference type="SMART" id="SM00490">
    <property type="entry name" value="HELICc"/>
    <property type="match status" value="1"/>
</dbReference>
<feature type="domain" description="Helicase ATP-binding" evidence="7">
    <location>
        <begin position="49"/>
        <end position="215"/>
    </location>
</feature>
<dbReference type="GO" id="GO:0004386">
    <property type="term" value="F:helicase activity"/>
    <property type="evidence" value="ECO:0007669"/>
    <property type="project" value="UniProtKB-KW"/>
</dbReference>
<dbReference type="InterPro" id="IPR038718">
    <property type="entry name" value="SNF2-like_sf"/>
</dbReference>
<keyword evidence="2" id="KW-0378">Hydrolase</keyword>
<dbReference type="SUPFAM" id="SSF52540">
    <property type="entry name" value="P-loop containing nucleoside triphosphate hydrolases"/>
    <property type="match status" value="2"/>
</dbReference>
<dbReference type="InterPro" id="IPR014001">
    <property type="entry name" value="Helicase_ATP-bd"/>
</dbReference>
<sequence>MQITPYHAKYFAFELTKRNPSDSVQKLASSLLDARVDLNPHQVEAALFAFHSPLSKGAILADEVGLGKTIEAGLVISQKWAERKRKILVIVPSNLRQQWNQELLDKFFLSSLILETSSFNQGIKKGNLNPFNQTEIIICSYHFARSKDAYIRNINWDLVVIDEAHRLRNVYKPQNKIANAVKNAVAHAPKILLTATPLQNSLLELYGLVSVIDDYTFGDLKSFKSQFSRLSDENNFYSLKERLKPICIRTLRHQVLEYVKYTNRIAITQEFIPSSDEQKLYDLVSAYLQREDLFALPPGQRQLMTLILRKLLASSTFAISGTLEALADKLENIVKRQKQLDGEVERSIAQNFETFGELKDEWLEDEEEPQSLPDEQGKQYSPEEIRNMQQEIYDLREFERLAKSIARNSKGNVLLTALKKGFAETERLGGSKKAIIFTESTRTQEYLKNILENTEFKGKIVLFNGSNNDSESREIYQRWLEKHNDTDAITNSKTANLRAAIVDHFKDEAVIMIATEAAAEGINLQFCSLVVNYDLPWNPQRIEQRIGRCHRYGQKFDVIVVNFLNKNNAADQRVYQILDEKFRLFSGVFGASDEVLGSIESGVDFEKRIAQIYQDCRTPEGIQFSFDQLQKELEEHIEDRLKTARQKLLENFDEEVHEKLKVSLRESREYLTRYENWLWQITKYYLASYADFVTNEYSFTLRKNPFAGEKIHPGPYKLGRSIGDVNIYRIGHPLAQRIIERCKSFQDEAPINSLSGLIFNYSDSSTKISILESFVGKSGYLSVINLTIHSFETEDHVLLCGITDEDLEMDAEQCRRLFSLPATISPFPENKPTPCPSQEGNKTGISQEGNKTGILHEGNKHTSNPLVRLSAHDEGSRVEHKSFLSGGERKSPLLGGDLGVGNIEGDSGVGNMEGEFGSYYHVMSHMTQIAQRQQAEILQMNAERNAGYFDTEMEKLDTWAEDVKSSMEIELKELDKEIKCRKTETKKILNLEEKVNTHRQIKEMEKKRNTLRLSLYQAQDEVDNKKEQLIEEIEVRLKQKMETIELFMVRWKVI</sequence>
<dbReference type="InterPro" id="IPR027417">
    <property type="entry name" value="P-loop_NTPase"/>
</dbReference>